<accession>A0AAD7S047</accession>
<evidence type="ECO:0000313" key="2">
    <source>
        <dbReference type="Proteomes" id="UP001221898"/>
    </source>
</evidence>
<organism evidence="1 2">
    <name type="scientific">Aldrovandia affinis</name>
    <dbReference type="NCBI Taxonomy" id="143900"/>
    <lineage>
        <taxon>Eukaryota</taxon>
        <taxon>Metazoa</taxon>
        <taxon>Chordata</taxon>
        <taxon>Craniata</taxon>
        <taxon>Vertebrata</taxon>
        <taxon>Euteleostomi</taxon>
        <taxon>Actinopterygii</taxon>
        <taxon>Neopterygii</taxon>
        <taxon>Teleostei</taxon>
        <taxon>Notacanthiformes</taxon>
        <taxon>Halosauridae</taxon>
        <taxon>Aldrovandia</taxon>
    </lineage>
</organism>
<proteinExistence type="predicted"/>
<protein>
    <submittedName>
        <fullName evidence="1">Uncharacterized protein</fullName>
    </submittedName>
</protein>
<gene>
    <name evidence="1" type="ORF">AAFF_G00060440</name>
</gene>
<sequence length="111" mass="12138">MLWFGYSVGPSSQIRLKTATFRPQLDVIDQAHSLLTADQKPKEQIPKSAVAMVKCEEWAWGKGTPELAVGSLLWCRSHFLSGSRVAGLGRALIRRSASGPVSPVAVVYLWS</sequence>
<dbReference type="Proteomes" id="UP001221898">
    <property type="component" value="Unassembled WGS sequence"/>
</dbReference>
<comment type="caution">
    <text evidence="1">The sequence shown here is derived from an EMBL/GenBank/DDBJ whole genome shotgun (WGS) entry which is preliminary data.</text>
</comment>
<reference evidence="1" key="1">
    <citation type="journal article" date="2023" name="Science">
        <title>Genome structures resolve the early diversification of teleost fishes.</title>
        <authorList>
            <person name="Parey E."/>
            <person name="Louis A."/>
            <person name="Montfort J."/>
            <person name="Bouchez O."/>
            <person name="Roques C."/>
            <person name="Iampietro C."/>
            <person name="Lluch J."/>
            <person name="Castinel A."/>
            <person name="Donnadieu C."/>
            <person name="Desvignes T."/>
            <person name="Floi Bucao C."/>
            <person name="Jouanno E."/>
            <person name="Wen M."/>
            <person name="Mejri S."/>
            <person name="Dirks R."/>
            <person name="Jansen H."/>
            <person name="Henkel C."/>
            <person name="Chen W.J."/>
            <person name="Zahm M."/>
            <person name="Cabau C."/>
            <person name="Klopp C."/>
            <person name="Thompson A.W."/>
            <person name="Robinson-Rechavi M."/>
            <person name="Braasch I."/>
            <person name="Lecointre G."/>
            <person name="Bobe J."/>
            <person name="Postlethwait J.H."/>
            <person name="Berthelot C."/>
            <person name="Roest Crollius H."/>
            <person name="Guiguen Y."/>
        </authorList>
    </citation>
    <scope>NUCLEOTIDE SEQUENCE</scope>
    <source>
        <strain evidence="1">NC1722</strain>
    </source>
</reference>
<dbReference type="EMBL" id="JAINUG010000136">
    <property type="protein sequence ID" value="KAJ8393571.1"/>
    <property type="molecule type" value="Genomic_DNA"/>
</dbReference>
<dbReference type="AlphaFoldDB" id="A0AAD7S047"/>
<keyword evidence="2" id="KW-1185">Reference proteome</keyword>
<name>A0AAD7S047_9TELE</name>
<evidence type="ECO:0000313" key="1">
    <source>
        <dbReference type="EMBL" id="KAJ8393571.1"/>
    </source>
</evidence>